<accession>A0AAD2FGP9</accession>
<dbReference type="AlphaFoldDB" id="A0AAD2FGP9"/>
<sequence length="443" mass="50526">MTLDDTVAFPQQTPHSGRHFVPSHPAYQRKIFGRFKRRRRKRFMEGWYYRLTIPEENVSFAFIISIEDPGTDSKLKLSCIQVVGPGDSYLVQADRDDTKFWAHKTQQALGCNFRYFSDEVSKEMKLKTALTVEEWKENVESGFQILPQQLLGRVDGHDGSQGGVLPGQGEPGFCEFDFSVEPLCGWGSQKSTGGWLASYDVFEPHWQVTLADARATGSVVWNNKRYDFVDQPFYAEKNWGAALPSKWYWTQCNSFEGYDRLSVTAGGGVRKVPFGQSESLGMVGIHHNGTFYEAVPWANGYMDWNVSTWGFWNLTGRSISGDQPFDAEVTYELDPKEKPGLVFRAPTPDEGMVYFCRDTFEANVTLSLWHLEWNGEEFVRLLPPIIDKASSHQGGAEIGGGPWWSAWIKRSQLKPAIRTLLRLPFKLQRLRKKSDRKKNKSKT</sequence>
<dbReference type="Proteomes" id="UP001295423">
    <property type="component" value="Unassembled WGS sequence"/>
</dbReference>
<comment type="caution">
    <text evidence="2">The sequence shown here is derived from an EMBL/GenBank/DDBJ whole genome shotgun (WGS) entry which is preliminary data.</text>
</comment>
<evidence type="ECO:0000256" key="1">
    <source>
        <dbReference type="SAM" id="MobiDB-lite"/>
    </source>
</evidence>
<evidence type="ECO:0008006" key="4">
    <source>
        <dbReference type="Google" id="ProtNLM"/>
    </source>
</evidence>
<keyword evidence="3" id="KW-1185">Reference proteome</keyword>
<evidence type="ECO:0000313" key="2">
    <source>
        <dbReference type="EMBL" id="CAJ1930363.1"/>
    </source>
</evidence>
<dbReference type="EMBL" id="CAKOGP040000113">
    <property type="protein sequence ID" value="CAJ1930363.1"/>
    <property type="molecule type" value="Genomic_DNA"/>
</dbReference>
<dbReference type="Pfam" id="PF14249">
    <property type="entry name" value="Tocopherol_cycl"/>
    <property type="match status" value="1"/>
</dbReference>
<feature type="region of interest" description="Disordered" evidence="1">
    <location>
        <begin position="1"/>
        <end position="20"/>
    </location>
</feature>
<protein>
    <recommendedName>
        <fullName evidence="4">Tocopherol cyclase</fullName>
    </recommendedName>
</protein>
<proteinExistence type="predicted"/>
<dbReference type="PANTHER" id="PTHR35309:SF4">
    <property type="entry name" value="TOCOPHEROL CYCLASE"/>
    <property type="match status" value="1"/>
</dbReference>
<dbReference type="InterPro" id="IPR025893">
    <property type="entry name" value="Tocopherol_cyclase"/>
</dbReference>
<gene>
    <name evidence="2" type="ORF">CYCCA115_LOCUS1915</name>
</gene>
<reference evidence="2" key="1">
    <citation type="submission" date="2023-08" db="EMBL/GenBank/DDBJ databases">
        <authorList>
            <person name="Audoor S."/>
            <person name="Bilcke G."/>
        </authorList>
    </citation>
    <scope>NUCLEOTIDE SEQUENCE</scope>
</reference>
<name>A0AAD2FGP9_9STRA</name>
<dbReference type="GO" id="GO:0009976">
    <property type="term" value="F:tocopherol cyclase activity"/>
    <property type="evidence" value="ECO:0007669"/>
    <property type="project" value="InterPro"/>
</dbReference>
<organism evidence="2 3">
    <name type="scientific">Cylindrotheca closterium</name>
    <dbReference type="NCBI Taxonomy" id="2856"/>
    <lineage>
        <taxon>Eukaryota</taxon>
        <taxon>Sar</taxon>
        <taxon>Stramenopiles</taxon>
        <taxon>Ochrophyta</taxon>
        <taxon>Bacillariophyta</taxon>
        <taxon>Bacillariophyceae</taxon>
        <taxon>Bacillariophycidae</taxon>
        <taxon>Bacillariales</taxon>
        <taxon>Bacillariaceae</taxon>
        <taxon>Cylindrotheca</taxon>
    </lineage>
</organism>
<evidence type="ECO:0000313" key="3">
    <source>
        <dbReference type="Proteomes" id="UP001295423"/>
    </source>
</evidence>
<dbReference type="PANTHER" id="PTHR35309">
    <property type="match status" value="1"/>
</dbReference>